<organism evidence="3">
    <name type="scientific">Nippostrongylus brasiliensis</name>
    <name type="common">Rat hookworm</name>
    <dbReference type="NCBI Taxonomy" id="27835"/>
    <lineage>
        <taxon>Eukaryota</taxon>
        <taxon>Metazoa</taxon>
        <taxon>Ecdysozoa</taxon>
        <taxon>Nematoda</taxon>
        <taxon>Chromadorea</taxon>
        <taxon>Rhabditida</taxon>
        <taxon>Rhabditina</taxon>
        <taxon>Rhabditomorpha</taxon>
        <taxon>Strongyloidea</taxon>
        <taxon>Heligmosomidae</taxon>
        <taxon>Nippostrongylus</taxon>
    </lineage>
</organism>
<evidence type="ECO:0000313" key="1">
    <source>
        <dbReference type="EMBL" id="VDL84439.1"/>
    </source>
</evidence>
<reference evidence="3" key="1">
    <citation type="submission" date="2017-02" db="UniProtKB">
        <authorList>
            <consortium name="WormBaseParasite"/>
        </authorList>
    </citation>
    <scope>IDENTIFICATION</scope>
</reference>
<evidence type="ECO:0000313" key="3">
    <source>
        <dbReference type="WBParaSite" id="NBR_0002070001-mRNA-1"/>
    </source>
</evidence>
<sequence length="73" mass="8090">MALFCPAAKECDEAIIVSFSCACREAHCRPAITPGRVADFSLRFERFVGNVATCFMVDYPDLGVGTELDDRQR</sequence>
<keyword evidence="2" id="KW-1185">Reference proteome</keyword>
<name>A0A0N4YTX8_NIPBR</name>
<proteinExistence type="predicted"/>
<dbReference type="AlphaFoldDB" id="A0A0N4YTX8"/>
<dbReference type="Proteomes" id="UP000271162">
    <property type="component" value="Unassembled WGS sequence"/>
</dbReference>
<reference evidence="1 2" key="2">
    <citation type="submission" date="2018-11" db="EMBL/GenBank/DDBJ databases">
        <authorList>
            <consortium name="Pathogen Informatics"/>
        </authorList>
    </citation>
    <scope>NUCLEOTIDE SEQUENCE [LARGE SCALE GENOMIC DNA]</scope>
</reference>
<dbReference type="EMBL" id="UYSL01025426">
    <property type="protein sequence ID" value="VDL84439.1"/>
    <property type="molecule type" value="Genomic_DNA"/>
</dbReference>
<accession>A0A0N4YTX8</accession>
<protein>
    <submittedName>
        <fullName evidence="3">Phlebovirus glycoprotein G2 fusion domain-containing protein</fullName>
    </submittedName>
</protein>
<gene>
    <name evidence="1" type="ORF">NBR_LOCUS20701</name>
</gene>
<dbReference type="WBParaSite" id="NBR_0002070001-mRNA-1">
    <property type="protein sequence ID" value="NBR_0002070001-mRNA-1"/>
    <property type="gene ID" value="NBR_0002070001"/>
</dbReference>
<evidence type="ECO:0000313" key="2">
    <source>
        <dbReference type="Proteomes" id="UP000271162"/>
    </source>
</evidence>